<dbReference type="SUPFAM" id="SSF48317">
    <property type="entry name" value="Acid phosphatase/Vanadium-dependent haloperoxidase"/>
    <property type="match status" value="1"/>
</dbReference>
<accession>A0A385YWZ2</accession>
<keyword evidence="1" id="KW-0812">Transmembrane</keyword>
<protein>
    <submittedName>
        <fullName evidence="3">Phosphatase PAP2 family protein</fullName>
    </submittedName>
</protein>
<evidence type="ECO:0000313" key="4">
    <source>
        <dbReference type="Proteomes" id="UP000265725"/>
    </source>
</evidence>
<organism evidence="3 4">
    <name type="scientific">Paenisporosarcina cavernae</name>
    <dbReference type="NCBI Taxonomy" id="2320858"/>
    <lineage>
        <taxon>Bacteria</taxon>
        <taxon>Bacillati</taxon>
        <taxon>Bacillota</taxon>
        <taxon>Bacilli</taxon>
        <taxon>Bacillales</taxon>
        <taxon>Caryophanaceae</taxon>
        <taxon>Paenisporosarcina</taxon>
    </lineage>
</organism>
<proteinExistence type="predicted"/>
<dbReference type="PANTHER" id="PTHR14969">
    <property type="entry name" value="SPHINGOSINE-1-PHOSPHATE PHOSPHOHYDROLASE"/>
    <property type="match status" value="1"/>
</dbReference>
<evidence type="ECO:0000256" key="1">
    <source>
        <dbReference type="SAM" id="Phobius"/>
    </source>
</evidence>
<dbReference type="SMART" id="SM00014">
    <property type="entry name" value="acidPPc"/>
    <property type="match status" value="1"/>
</dbReference>
<dbReference type="AlphaFoldDB" id="A0A385YWZ2"/>
<dbReference type="Pfam" id="PF01569">
    <property type="entry name" value="PAP2"/>
    <property type="match status" value="1"/>
</dbReference>
<dbReference type="OrthoDB" id="9789113at2"/>
<evidence type="ECO:0000313" key="3">
    <source>
        <dbReference type="EMBL" id="AYC30427.1"/>
    </source>
</evidence>
<dbReference type="Gene3D" id="1.20.144.10">
    <property type="entry name" value="Phosphatidic acid phosphatase type 2/haloperoxidase"/>
    <property type="match status" value="2"/>
</dbReference>
<name>A0A385YWZ2_9BACL</name>
<feature type="transmembrane region" description="Helical" evidence="1">
    <location>
        <begin position="46"/>
        <end position="71"/>
    </location>
</feature>
<feature type="domain" description="Phosphatidic acid phosphatase type 2/haloperoxidase" evidence="2">
    <location>
        <begin position="78"/>
        <end position="188"/>
    </location>
</feature>
<sequence length="206" mass="23754">MKDFIRVSTAAIALIGFLLLFFNFSNDTMVAFDKWASEMFLGIKEINFFSLFGDPWFVIMVSLILLVFLFLKKNYRGLIFVLITVAGGAFLNNAIKEYVARVRPELPHQLTSYSFPSGHAMISILYLFTVAYFASEYIDDRKKSVVIWIVASVLTILIGLSRIAGNHHYGTDVVAGWAIGYFLFMVVVYWYEYLNRSLRKRSKRYE</sequence>
<feature type="transmembrane region" description="Helical" evidence="1">
    <location>
        <begin position="115"/>
        <end position="133"/>
    </location>
</feature>
<dbReference type="PANTHER" id="PTHR14969:SF13">
    <property type="entry name" value="AT30094P"/>
    <property type="match status" value="1"/>
</dbReference>
<reference evidence="4" key="1">
    <citation type="submission" date="2018-09" db="EMBL/GenBank/DDBJ databases">
        <authorList>
            <person name="Zhu H."/>
        </authorList>
    </citation>
    <scope>NUCLEOTIDE SEQUENCE [LARGE SCALE GENOMIC DNA]</scope>
    <source>
        <strain evidence="4">K2R23-3</strain>
    </source>
</reference>
<dbReference type="InterPro" id="IPR036938">
    <property type="entry name" value="PAP2/HPO_sf"/>
</dbReference>
<dbReference type="CDD" id="cd03392">
    <property type="entry name" value="PAP2_like_2"/>
    <property type="match status" value="1"/>
</dbReference>
<gene>
    <name evidence="3" type="ORF">D3873_11515</name>
</gene>
<keyword evidence="4" id="KW-1185">Reference proteome</keyword>
<dbReference type="RefSeq" id="WP_119884144.1">
    <property type="nucleotide sequence ID" value="NZ_CP032418.1"/>
</dbReference>
<feature type="transmembrane region" description="Helical" evidence="1">
    <location>
        <begin position="78"/>
        <end position="95"/>
    </location>
</feature>
<dbReference type="KEGG" id="paek:D3873_11515"/>
<dbReference type="EMBL" id="CP032418">
    <property type="protein sequence ID" value="AYC30427.1"/>
    <property type="molecule type" value="Genomic_DNA"/>
</dbReference>
<feature type="transmembrane region" description="Helical" evidence="1">
    <location>
        <begin position="145"/>
        <end position="163"/>
    </location>
</feature>
<evidence type="ECO:0000259" key="2">
    <source>
        <dbReference type="SMART" id="SM00014"/>
    </source>
</evidence>
<dbReference type="Proteomes" id="UP000265725">
    <property type="component" value="Chromosome"/>
</dbReference>
<feature type="transmembrane region" description="Helical" evidence="1">
    <location>
        <begin position="7"/>
        <end position="26"/>
    </location>
</feature>
<feature type="transmembrane region" description="Helical" evidence="1">
    <location>
        <begin position="175"/>
        <end position="194"/>
    </location>
</feature>
<dbReference type="InterPro" id="IPR000326">
    <property type="entry name" value="PAP2/HPO"/>
</dbReference>
<keyword evidence="1" id="KW-0472">Membrane</keyword>
<keyword evidence="1" id="KW-1133">Transmembrane helix</keyword>